<evidence type="ECO:0008006" key="3">
    <source>
        <dbReference type="Google" id="ProtNLM"/>
    </source>
</evidence>
<reference evidence="1 2" key="1">
    <citation type="submission" date="2019-01" db="EMBL/GenBank/DDBJ databases">
        <title>Sequencing of cultivated peanut Arachis hypogaea provides insights into genome evolution and oil improvement.</title>
        <authorList>
            <person name="Chen X."/>
        </authorList>
    </citation>
    <scope>NUCLEOTIDE SEQUENCE [LARGE SCALE GENOMIC DNA]</scope>
    <source>
        <strain evidence="2">cv. Fuhuasheng</strain>
        <tissue evidence="1">Leaves</tissue>
    </source>
</reference>
<proteinExistence type="predicted"/>
<dbReference type="AlphaFoldDB" id="A0A445E158"/>
<sequence length="44" mass="5023">MQYMYSNNKEDFSYDDPNGGLTIPCSEDAFLNLSSQFSLGTQFF</sequence>
<accession>A0A445E158</accession>
<name>A0A445E158_ARAHY</name>
<evidence type="ECO:0000313" key="2">
    <source>
        <dbReference type="Proteomes" id="UP000289738"/>
    </source>
</evidence>
<dbReference type="Proteomes" id="UP000289738">
    <property type="component" value="Chromosome A03"/>
</dbReference>
<protein>
    <recommendedName>
        <fullName evidence="3">Auxin-induced protein</fullName>
    </recommendedName>
</protein>
<gene>
    <name evidence="1" type="ORF">Ahy_A03g015701</name>
</gene>
<comment type="caution">
    <text evidence="1">The sequence shown here is derived from an EMBL/GenBank/DDBJ whole genome shotgun (WGS) entry which is preliminary data.</text>
</comment>
<evidence type="ECO:0000313" key="1">
    <source>
        <dbReference type="EMBL" id="RYR69167.1"/>
    </source>
</evidence>
<organism evidence="1 2">
    <name type="scientific">Arachis hypogaea</name>
    <name type="common">Peanut</name>
    <dbReference type="NCBI Taxonomy" id="3818"/>
    <lineage>
        <taxon>Eukaryota</taxon>
        <taxon>Viridiplantae</taxon>
        <taxon>Streptophyta</taxon>
        <taxon>Embryophyta</taxon>
        <taxon>Tracheophyta</taxon>
        <taxon>Spermatophyta</taxon>
        <taxon>Magnoliopsida</taxon>
        <taxon>eudicotyledons</taxon>
        <taxon>Gunneridae</taxon>
        <taxon>Pentapetalae</taxon>
        <taxon>rosids</taxon>
        <taxon>fabids</taxon>
        <taxon>Fabales</taxon>
        <taxon>Fabaceae</taxon>
        <taxon>Papilionoideae</taxon>
        <taxon>50 kb inversion clade</taxon>
        <taxon>dalbergioids sensu lato</taxon>
        <taxon>Dalbergieae</taxon>
        <taxon>Pterocarpus clade</taxon>
        <taxon>Arachis</taxon>
    </lineage>
</organism>
<dbReference type="EMBL" id="SDMP01000003">
    <property type="protein sequence ID" value="RYR69167.1"/>
    <property type="molecule type" value="Genomic_DNA"/>
</dbReference>
<keyword evidence="2" id="KW-1185">Reference proteome</keyword>